<accession>A0A919B6Q7</accession>
<feature type="region of interest" description="Disordered" evidence="1">
    <location>
        <begin position="69"/>
        <end position="88"/>
    </location>
</feature>
<dbReference type="EMBL" id="BNBD01000011">
    <property type="protein sequence ID" value="GHF60439.1"/>
    <property type="molecule type" value="Genomic_DNA"/>
</dbReference>
<keyword evidence="4" id="KW-1185">Reference proteome</keyword>
<sequence length="88" mass="9525">MNHPDRPRPELQHLTWRRSTHSGNQGNCVEVAYGADDQVPIRDSKHLGEPAILVPRSAWAAFVTSVKATPHGSPPLPCESTDAATCAD</sequence>
<organism evidence="3 4">
    <name type="scientific">Streptomyces mashuensis</name>
    <dbReference type="NCBI Taxonomy" id="33904"/>
    <lineage>
        <taxon>Bacteria</taxon>
        <taxon>Bacillati</taxon>
        <taxon>Actinomycetota</taxon>
        <taxon>Actinomycetes</taxon>
        <taxon>Kitasatosporales</taxon>
        <taxon>Streptomycetaceae</taxon>
        <taxon>Streptomyces</taxon>
    </lineage>
</organism>
<dbReference type="Proteomes" id="UP000638313">
    <property type="component" value="Unassembled WGS sequence"/>
</dbReference>
<gene>
    <name evidence="3" type="ORF">GCM10010218_47340</name>
</gene>
<reference evidence="3" key="2">
    <citation type="submission" date="2020-09" db="EMBL/GenBank/DDBJ databases">
        <authorList>
            <person name="Sun Q."/>
            <person name="Ohkuma M."/>
        </authorList>
    </citation>
    <scope>NUCLEOTIDE SEQUENCE</scope>
    <source>
        <strain evidence="3">JCM 4059</strain>
    </source>
</reference>
<evidence type="ECO:0000313" key="4">
    <source>
        <dbReference type="Proteomes" id="UP000638313"/>
    </source>
</evidence>
<name>A0A919B6Q7_9ACTN</name>
<protein>
    <recommendedName>
        <fullName evidence="2">DUF397 domain-containing protein</fullName>
    </recommendedName>
</protein>
<dbReference type="AlphaFoldDB" id="A0A919B6Q7"/>
<evidence type="ECO:0000256" key="1">
    <source>
        <dbReference type="SAM" id="MobiDB-lite"/>
    </source>
</evidence>
<proteinExistence type="predicted"/>
<dbReference type="RefSeq" id="WP_190131706.1">
    <property type="nucleotide sequence ID" value="NZ_BNBD01000011.1"/>
</dbReference>
<dbReference type="InterPro" id="IPR007278">
    <property type="entry name" value="DUF397"/>
</dbReference>
<comment type="caution">
    <text evidence="3">The sequence shown here is derived from an EMBL/GenBank/DDBJ whole genome shotgun (WGS) entry which is preliminary data.</text>
</comment>
<dbReference type="Pfam" id="PF04149">
    <property type="entry name" value="DUF397"/>
    <property type="match status" value="1"/>
</dbReference>
<reference evidence="3" key="1">
    <citation type="journal article" date="2014" name="Int. J. Syst. Evol. Microbiol.">
        <title>Complete genome sequence of Corynebacterium casei LMG S-19264T (=DSM 44701T), isolated from a smear-ripened cheese.</title>
        <authorList>
            <consortium name="US DOE Joint Genome Institute (JGI-PGF)"/>
            <person name="Walter F."/>
            <person name="Albersmeier A."/>
            <person name="Kalinowski J."/>
            <person name="Ruckert C."/>
        </authorList>
    </citation>
    <scope>NUCLEOTIDE SEQUENCE</scope>
    <source>
        <strain evidence="3">JCM 4059</strain>
    </source>
</reference>
<evidence type="ECO:0000259" key="2">
    <source>
        <dbReference type="Pfam" id="PF04149"/>
    </source>
</evidence>
<evidence type="ECO:0000313" key="3">
    <source>
        <dbReference type="EMBL" id="GHF60439.1"/>
    </source>
</evidence>
<feature type="domain" description="DUF397" evidence="2">
    <location>
        <begin position="14"/>
        <end position="67"/>
    </location>
</feature>